<dbReference type="Pfam" id="PF01764">
    <property type="entry name" value="Lipase_3"/>
    <property type="match status" value="1"/>
</dbReference>
<protein>
    <recommendedName>
        <fullName evidence="2">Fungal lipase-type domain-containing protein</fullName>
    </recommendedName>
</protein>
<proteinExistence type="predicted"/>
<name>A0ABD3PVK6_9STRA</name>
<dbReference type="EMBL" id="JALLPJ020000447">
    <property type="protein sequence ID" value="KAL3791786.1"/>
    <property type="molecule type" value="Genomic_DNA"/>
</dbReference>
<dbReference type="InterPro" id="IPR051218">
    <property type="entry name" value="Sec_MonoDiacylglyc_Lipase"/>
</dbReference>
<dbReference type="AlphaFoldDB" id="A0ABD3PVK6"/>
<gene>
    <name evidence="3" type="ORF">ACHAWO_005706</name>
</gene>
<evidence type="ECO:0000313" key="4">
    <source>
        <dbReference type="Proteomes" id="UP001530400"/>
    </source>
</evidence>
<dbReference type="SUPFAM" id="SSF53474">
    <property type="entry name" value="alpha/beta-Hydrolases"/>
    <property type="match status" value="1"/>
</dbReference>
<reference evidence="3 4" key="1">
    <citation type="submission" date="2024-10" db="EMBL/GenBank/DDBJ databases">
        <title>Updated reference genomes for cyclostephanoid diatoms.</title>
        <authorList>
            <person name="Roberts W.R."/>
            <person name="Alverson A.J."/>
        </authorList>
    </citation>
    <scope>NUCLEOTIDE SEQUENCE [LARGE SCALE GENOMIC DNA]</scope>
    <source>
        <strain evidence="3 4">AJA010-31</strain>
    </source>
</reference>
<dbReference type="PANTHER" id="PTHR45856:SF11">
    <property type="entry name" value="FUNGAL LIPASE-LIKE DOMAIN-CONTAINING PROTEIN"/>
    <property type="match status" value="1"/>
</dbReference>
<organism evidence="3 4">
    <name type="scientific">Cyclotella atomus</name>
    <dbReference type="NCBI Taxonomy" id="382360"/>
    <lineage>
        <taxon>Eukaryota</taxon>
        <taxon>Sar</taxon>
        <taxon>Stramenopiles</taxon>
        <taxon>Ochrophyta</taxon>
        <taxon>Bacillariophyta</taxon>
        <taxon>Coscinodiscophyceae</taxon>
        <taxon>Thalassiosirophycidae</taxon>
        <taxon>Stephanodiscales</taxon>
        <taxon>Stephanodiscaceae</taxon>
        <taxon>Cyclotella</taxon>
    </lineage>
</organism>
<dbReference type="InterPro" id="IPR029058">
    <property type="entry name" value="AB_hydrolase_fold"/>
</dbReference>
<feature type="region of interest" description="Disordered" evidence="1">
    <location>
        <begin position="341"/>
        <end position="383"/>
    </location>
</feature>
<dbReference type="PROSITE" id="PS00018">
    <property type="entry name" value="EF_HAND_1"/>
    <property type="match status" value="1"/>
</dbReference>
<dbReference type="Gene3D" id="3.40.50.1820">
    <property type="entry name" value="alpha/beta hydrolase"/>
    <property type="match status" value="1"/>
</dbReference>
<comment type="caution">
    <text evidence="3">The sequence shown here is derived from an EMBL/GenBank/DDBJ whole genome shotgun (WGS) entry which is preliminary data.</text>
</comment>
<dbReference type="Proteomes" id="UP001530400">
    <property type="component" value="Unassembled WGS sequence"/>
</dbReference>
<dbReference type="InterPro" id="IPR018247">
    <property type="entry name" value="EF_Hand_1_Ca_BS"/>
</dbReference>
<evidence type="ECO:0000259" key="2">
    <source>
        <dbReference type="Pfam" id="PF01764"/>
    </source>
</evidence>
<sequence>MMEADDLAAAAVDQNEHQTYDTNNEHPATAPTIFDEAHECLAQSLLMFLYADLRLLSATGRINTKYETLCIASDRVPRTSAAGLAQLPGMNEFVEGDQIETVSPAQIMAILIVELRQEVIAQRRRAKEQIKRRGERGWFEPKSEDEDLEDDDVEGVMNKITDSRGKKEFETDMHAMVRAYNDMLRKDLKGIPEVKMTFSNPFARSADKAAENTPSRYTRQTIEAIRKFKDGLQGKHVEKTEGSAKEKPQIIRNAVSYDEYNRTNSSNSDPSHRRMFSSPGKTKLEDLFEEKSEEKSDEEGCNEVLRTPQAEENPHHNTNLAHSDMKGYHSKLYDFLESVKGLKSSQQQQQDQFEVMSDPGVASSRDDDSMHDVGSPLSRPSRRPTFTLTQQISTYFERAKEDHALYQKYLVPTEDYNTFSHAEDVGNAIFNGDLKMPSKKRLSTVDESISIDDEDGDRYMNETELLDFMTKCINSRDDTKLSFMKDFFKEHSPSATMVKSAAKIVWMNDWYTAKDLMYAISVDKQKKRVTVVFRGAITRPDWNHAFDGNLKKIQNPVKDDYKGKSNIIRVYRGFHTYLMRVRKDTGTTKYDEIANKAYEYGSRMIGDDFTLFINGYSLGGGLGALFGFHASTDERLTRNGPVKIFTYGMPYIASHSFADAFRHQERSNKVQHLRIYNSNDIVAYIPFNARPTKRGSTFVHLGIDVKLYPVPKFFDCFSKPAKFHYNNSTKPIVSYGRALKMNALINMPWPWKIRDKHSLPELQMRLKKAMSESDRSKNALLNKTLDQAYEDLVHTKKDKK</sequence>
<evidence type="ECO:0000256" key="1">
    <source>
        <dbReference type="SAM" id="MobiDB-lite"/>
    </source>
</evidence>
<evidence type="ECO:0000313" key="3">
    <source>
        <dbReference type="EMBL" id="KAL3791786.1"/>
    </source>
</evidence>
<dbReference type="InterPro" id="IPR002921">
    <property type="entry name" value="Fungal_lipase-type"/>
</dbReference>
<feature type="region of interest" description="Disordered" evidence="1">
    <location>
        <begin position="254"/>
        <end position="283"/>
    </location>
</feature>
<keyword evidence="4" id="KW-1185">Reference proteome</keyword>
<accession>A0ABD3PVK6</accession>
<dbReference type="PANTHER" id="PTHR45856">
    <property type="entry name" value="ALPHA/BETA-HYDROLASES SUPERFAMILY PROTEIN"/>
    <property type="match status" value="1"/>
</dbReference>
<feature type="domain" description="Fungal lipase-type" evidence="2">
    <location>
        <begin position="531"/>
        <end position="687"/>
    </location>
</feature>